<evidence type="ECO:0008006" key="5">
    <source>
        <dbReference type="Google" id="ProtNLM"/>
    </source>
</evidence>
<feature type="chain" id="PRO_5047425796" description="Lipoprotein" evidence="2">
    <location>
        <begin position="20"/>
        <end position="177"/>
    </location>
</feature>
<organism evidence="3 4">
    <name type="scientific">Falsiroseomonas frigidaquae</name>
    <dbReference type="NCBI Taxonomy" id="487318"/>
    <lineage>
        <taxon>Bacteria</taxon>
        <taxon>Pseudomonadati</taxon>
        <taxon>Pseudomonadota</taxon>
        <taxon>Alphaproteobacteria</taxon>
        <taxon>Acetobacterales</taxon>
        <taxon>Roseomonadaceae</taxon>
        <taxon>Falsiroseomonas</taxon>
    </lineage>
</organism>
<dbReference type="RefSeq" id="WP_168054826.1">
    <property type="nucleotide sequence ID" value="NZ_JAATJR010000009.1"/>
</dbReference>
<evidence type="ECO:0000256" key="2">
    <source>
        <dbReference type="SAM" id="SignalP"/>
    </source>
</evidence>
<keyword evidence="2" id="KW-0732">Signal</keyword>
<feature type="region of interest" description="Disordered" evidence="1">
    <location>
        <begin position="25"/>
        <end position="46"/>
    </location>
</feature>
<evidence type="ECO:0000256" key="1">
    <source>
        <dbReference type="SAM" id="MobiDB-lite"/>
    </source>
</evidence>
<dbReference type="Proteomes" id="UP000765160">
    <property type="component" value="Unassembled WGS sequence"/>
</dbReference>
<name>A0ABX1F7T9_9PROT</name>
<evidence type="ECO:0000313" key="4">
    <source>
        <dbReference type="Proteomes" id="UP000765160"/>
    </source>
</evidence>
<keyword evidence="4" id="KW-1185">Reference proteome</keyword>
<dbReference type="PROSITE" id="PS51257">
    <property type="entry name" value="PROKAR_LIPOPROTEIN"/>
    <property type="match status" value="1"/>
</dbReference>
<comment type="caution">
    <text evidence="3">The sequence shown here is derived from an EMBL/GenBank/DDBJ whole genome shotgun (WGS) entry which is preliminary data.</text>
</comment>
<accession>A0ABX1F7T9</accession>
<reference evidence="3 4" key="1">
    <citation type="submission" date="2020-03" db="EMBL/GenBank/DDBJ databases">
        <title>Roseomonas selenitidurans sp. nov. isolated from soil.</title>
        <authorList>
            <person name="Liu H."/>
        </authorList>
    </citation>
    <scope>NUCLEOTIDE SEQUENCE [LARGE SCALE GENOMIC DNA]</scope>
    <source>
        <strain evidence="3 4">JCM 15073</strain>
    </source>
</reference>
<proteinExistence type="predicted"/>
<evidence type="ECO:0000313" key="3">
    <source>
        <dbReference type="EMBL" id="NKE48444.1"/>
    </source>
</evidence>
<feature type="signal peptide" evidence="2">
    <location>
        <begin position="1"/>
        <end position="19"/>
    </location>
</feature>
<sequence>MRRPAWLALALAAVLAGCAAPPAAFRPAPSQSAQSRPAAPRPPPPLHDVAAAWSFSVTQDSCTARIVHPDATLTVAAGPQAQVDFVALGTEAAPRILRLAFRGPEGAWWRTMHARGAEGAGVTQPLSAATERRVRALLAGGTLTYSRPRDEPLRVTLPDAGVSGRDWFGCLGRLERE</sequence>
<dbReference type="EMBL" id="JAAVTX010000009">
    <property type="protein sequence ID" value="NKE48444.1"/>
    <property type="molecule type" value="Genomic_DNA"/>
</dbReference>
<feature type="compositionally biased region" description="Low complexity" evidence="1">
    <location>
        <begin position="25"/>
        <end position="38"/>
    </location>
</feature>
<protein>
    <recommendedName>
        <fullName evidence="5">Lipoprotein</fullName>
    </recommendedName>
</protein>
<gene>
    <name evidence="3" type="ORF">HB662_26975</name>
</gene>